<dbReference type="RefSeq" id="WP_132504841.1">
    <property type="nucleotide sequence ID" value="NZ_SMKP01000009.1"/>
</dbReference>
<evidence type="ECO:0000313" key="2">
    <source>
        <dbReference type="EMBL" id="TDD24751.1"/>
    </source>
</evidence>
<dbReference type="Proteomes" id="UP000294543">
    <property type="component" value="Unassembled WGS sequence"/>
</dbReference>
<accession>A0A4R4X396</accession>
<name>A0A4R4X396_9ACTN</name>
<dbReference type="AlphaFoldDB" id="A0A4R4X396"/>
<feature type="region of interest" description="Disordered" evidence="1">
    <location>
        <begin position="1"/>
        <end position="24"/>
    </location>
</feature>
<protein>
    <recommendedName>
        <fullName evidence="4">Cytochrome P450</fullName>
    </recommendedName>
</protein>
<reference evidence="2 3" key="1">
    <citation type="submission" date="2019-03" db="EMBL/GenBank/DDBJ databases">
        <title>Draft genome sequences of novel Actinobacteria.</title>
        <authorList>
            <person name="Sahin N."/>
            <person name="Ay H."/>
            <person name="Saygin H."/>
        </authorList>
    </citation>
    <scope>NUCLEOTIDE SEQUENCE [LARGE SCALE GENOMIC DNA]</scope>
    <source>
        <strain evidence="2 3">KC712</strain>
    </source>
</reference>
<dbReference type="GO" id="GO:0004497">
    <property type="term" value="F:monooxygenase activity"/>
    <property type="evidence" value="ECO:0007669"/>
    <property type="project" value="InterPro"/>
</dbReference>
<dbReference type="InterPro" id="IPR036396">
    <property type="entry name" value="Cyt_P450_sf"/>
</dbReference>
<gene>
    <name evidence="2" type="ORF">E1294_04735</name>
</gene>
<evidence type="ECO:0000256" key="1">
    <source>
        <dbReference type="SAM" id="MobiDB-lite"/>
    </source>
</evidence>
<dbReference type="SUPFAM" id="SSF48264">
    <property type="entry name" value="Cytochrome P450"/>
    <property type="match status" value="1"/>
</dbReference>
<dbReference type="GO" id="GO:0020037">
    <property type="term" value="F:heme binding"/>
    <property type="evidence" value="ECO:0007669"/>
    <property type="project" value="InterPro"/>
</dbReference>
<proteinExistence type="predicted"/>
<dbReference type="EMBL" id="SMKP01000009">
    <property type="protein sequence ID" value="TDD24751.1"/>
    <property type="molecule type" value="Genomic_DNA"/>
</dbReference>
<organism evidence="2 3">
    <name type="scientific">Nonomuraea diastatica</name>
    <dbReference type="NCBI Taxonomy" id="1848329"/>
    <lineage>
        <taxon>Bacteria</taxon>
        <taxon>Bacillati</taxon>
        <taxon>Actinomycetota</taxon>
        <taxon>Actinomycetes</taxon>
        <taxon>Streptosporangiales</taxon>
        <taxon>Streptosporangiaceae</taxon>
        <taxon>Nonomuraea</taxon>
    </lineage>
</organism>
<comment type="caution">
    <text evidence="2">The sequence shown here is derived from an EMBL/GenBank/DDBJ whole genome shotgun (WGS) entry which is preliminary data.</text>
</comment>
<dbReference type="GO" id="GO:0016705">
    <property type="term" value="F:oxidoreductase activity, acting on paired donors, with incorporation or reduction of molecular oxygen"/>
    <property type="evidence" value="ECO:0007669"/>
    <property type="project" value="InterPro"/>
</dbReference>
<evidence type="ECO:0008006" key="4">
    <source>
        <dbReference type="Google" id="ProtNLM"/>
    </source>
</evidence>
<keyword evidence="3" id="KW-1185">Reference proteome</keyword>
<dbReference type="Gene3D" id="1.10.630.10">
    <property type="entry name" value="Cytochrome P450"/>
    <property type="match status" value="1"/>
</dbReference>
<sequence length="81" mass="9408">MPTPYPQEESEPAAPRAISRLDPPEHTRCRRMLTGQFAVHRFKQLEPDIQEITEDHIEALRHTKARPSILLRRSRCPSRPG</sequence>
<evidence type="ECO:0000313" key="3">
    <source>
        <dbReference type="Proteomes" id="UP000294543"/>
    </source>
</evidence>
<dbReference type="GO" id="GO:0005506">
    <property type="term" value="F:iron ion binding"/>
    <property type="evidence" value="ECO:0007669"/>
    <property type="project" value="InterPro"/>
</dbReference>